<dbReference type="GO" id="GO:0009381">
    <property type="term" value="F:excinuclease ABC activity"/>
    <property type="evidence" value="ECO:0007669"/>
    <property type="project" value="InterPro"/>
</dbReference>
<dbReference type="CDD" id="cd10434">
    <property type="entry name" value="GIY-YIG_UvrC_Cho"/>
    <property type="match status" value="1"/>
</dbReference>
<dbReference type="Proteomes" id="UP000319817">
    <property type="component" value="Chromosome"/>
</dbReference>
<dbReference type="Gene3D" id="4.10.860.10">
    <property type="entry name" value="UVR domain"/>
    <property type="match status" value="1"/>
</dbReference>
<evidence type="ECO:0000259" key="2">
    <source>
        <dbReference type="PROSITE" id="PS50151"/>
    </source>
</evidence>
<evidence type="ECO:0000259" key="3">
    <source>
        <dbReference type="PROSITE" id="PS50164"/>
    </source>
</evidence>
<dbReference type="GO" id="GO:0006289">
    <property type="term" value="P:nucleotide-excision repair"/>
    <property type="evidence" value="ECO:0007669"/>
    <property type="project" value="InterPro"/>
</dbReference>
<dbReference type="SUPFAM" id="SSF46600">
    <property type="entry name" value="C-terminal UvrC-binding domain of UvrB"/>
    <property type="match status" value="1"/>
</dbReference>
<dbReference type="PANTHER" id="PTHR30562">
    <property type="entry name" value="UVRC/OXIDOREDUCTASE"/>
    <property type="match status" value="1"/>
</dbReference>
<evidence type="ECO:0000313" key="6">
    <source>
        <dbReference type="Proteomes" id="UP000319817"/>
    </source>
</evidence>
<feature type="domain" description="UVR" evidence="2">
    <location>
        <begin position="188"/>
        <end position="223"/>
    </location>
</feature>
<dbReference type="InterPro" id="IPR001943">
    <property type="entry name" value="UVR_dom"/>
</dbReference>
<feature type="domain" description="GIY-YIG" evidence="3">
    <location>
        <begin position="1"/>
        <end position="73"/>
    </location>
</feature>
<dbReference type="SMART" id="SM00465">
    <property type="entry name" value="GIYc"/>
    <property type="match status" value="1"/>
</dbReference>
<feature type="domain" description="UvrC family homology region profile" evidence="4">
    <location>
        <begin position="213"/>
        <end position="347"/>
    </location>
</feature>
<dbReference type="SUPFAM" id="SSF82771">
    <property type="entry name" value="GIY-YIG endonuclease"/>
    <property type="match status" value="1"/>
</dbReference>
<keyword evidence="1" id="KW-0227">DNA damage</keyword>
<dbReference type="GO" id="GO:0009432">
    <property type="term" value="P:SOS response"/>
    <property type="evidence" value="ECO:0007669"/>
    <property type="project" value="UniProtKB-KW"/>
</dbReference>
<dbReference type="InterPro" id="IPR001162">
    <property type="entry name" value="UvrC_RNase_H_dom"/>
</dbReference>
<dbReference type="InterPro" id="IPR038476">
    <property type="entry name" value="UvrC_RNase_H_dom_sf"/>
</dbReference>
<dbReference type="PROSITE" id="PS50165">
    <property type="entry name" value="UVRC"/>
    <property type="match status" value="1"/>
</dbReference>
<dbReference type="PROSITE" id="PS50164">
    <property type="entry name" value="GIY_YIG"/>
    <property type="match status" value="1"/>
</dbReference>
<sequence length="414" mass="47441">MKDAAGVVIYVGKAKNLRSRAGSYFLKAAAEDARTSPWIGEIADIDFMDCESEVDALLMESRLIKDIQPKHNKDLKDDKSFPYLMITTRDEFPRVEVTREPRSSGVKLYGPFPSAGALRGAIQVLQRIFKFRTCTLDISESDERWNWFRPCLLASINQCTAPCNLRIGKEEYRRDIKRLQTFMEGGKKKLLKEMKNEMLDASKGLDFERAAVLRDEIKMLERLEDRGELDTHAQPEVFYIDPKKGLTGLRKVLELKETPRVIEGVDIAHLGGGETVASLVQFIDGLPFKPGYRRYRIKDVKGIDDYRSIYEVVSRRFRRLSDEGDSFPDILLIDGGKGQLNAALAAFRDQDITPPTLISLAKRDEEIFRPGISEPLRLSKNAFALRLLQYVRDESHRFAQHYHHILRNKSTLER</sequence>
<accession>A0A517NVV6</accession>
<organism evidence="5 6">
    <name type="scientific">Stieleria marina</name>
    <dbReference type="NCBI Taxonomy" id="1930275"/>
    <lineage>
        <taxon>Bacteria</taxon>
        <taxon>Pseudomonadati</taxon>
        <taxon>Planctomycetota</taxon>
        <taxon>Planctomycetia</taxon>
        <taxon>Pirellulales</taxon>
        <taxon>Pirellulaceae</taxon>
        <taxon>Stieleria</taxon>
    </lineage>
</organism>
<dbReference type="InterPro" id="IPR035901">
    <property type="entry name" value="GIY-YIG_endonuc_sf"/>
</dbReference>
<dbReference type="EMBL" id="CP036526">
    <property type="protein sequence ID" value="QDT11262.1"/>
    <property type="molecule type" value="Genomic_DNA"/>
</dbReference>
<gene>
    <name evidence="5" type="primary">uvrC_2</name>
    <name evidence="5" type="ORF">K239x_32560</name>
</gene>
<dbReference type="Gene3D" id="3.30.420.340">
    <property type="entry name" value="UvrC, RNAse H endonuclease domain"/>
    <property type="match status" value="1"/>
</dbReference>
<name>A0A517NVV6_9BACT</name>
<dbReference type="Pfam" id="PF02151">
    <property type="entry name" value="UVR"/>
    <property type="match status" value="1"/>
</dbReference>
<reference evidence="5 6" key="1">
    <citation type="submission" date="2019-02" db="EMBL/GenBank/DDBJ databases">
        <title>Deep-cultivation of Planctomycetes and their phenomic and genomic characterization uncovers novel biology.</title>
        <authorList>
            <person name="Wiegand S."/>
            <person name="Jogler M."/>
            <person name="Boedeker C."/>
            <person name="Pinto D."/>
            <person name="Vollmers J."/>
            <person name="Rivas-Marin E."/>
            <person name="Kohn T."/>
            <person name="Peeters S.H."/>
            <person name="Heuer A."/>
            <person name="Rast P."/>
            <person name="Oberbeckmann S."/>
            <person name="Bunk B."/>
            <person name="Jeske O."/>
            <person name="Meyerdierks A."/>
            <person name="Storesund J.E."/>
            <person name="Kallscheuer N."/>
            <person name="Luecker S."/>
            <person name="Lage O.M."/>
            <person name="Pohl T."/>
            <person name="Merkel B.J."/>
            <person name="Hornburger P."/>
            <person name="Mueller R.-W."/>
            <person name="Bruemmer F."/>
            <person name="Labrenz M."/>
            <person name="Spormann A.M."/>
            <person name="Op den Camp H."/>
            <person name="Overmann J."/>
            <person name="Amann R."/>
            <person name="Jetten M.S.M."/>
            <person name="Mascher T."/>
            <person name="Medema M.H."/>
            <person name="Devos D.P."/>
            <person name="Kaster A.-K."/>
            <person name="Ovreas L."/>
            <person name="Rohde M."/>
            <person name="Galperin M.Y."/>
            <person name="Jogler C."/>
        </authorList>
    </citation>
    <scope>NUCLEOTIDE SEQUENCE [LARGE SCALE GENOMIC DNA]</scope>
    <source>
        <strain evidence="5 6">K23_9</strain>
    </source>
</reference>
<dbReference type="AlphaFoldDB" id="A0A517NVV6"/>
<keyword evidence="6" id="KW-1185">Reference proteome</keyword>
<dbReference type="InterPro" id="IPR000305">
    <property type="entry name" value="GIY-YIG_endonuc"/>
</dbReference>
<dbReference type="Pfam" id="PF08459">
    <property type="entry name" value="UvrC_RNaseH_dom"/>
    <property type="match status" value="1"/>
</dbReference>
<dbReference type="GO" id="GO:0009380">
    <property type="term" value="C:excinuclease repair complex"/>
    <property type="evidence" value="ECO:0007669"/>
    <property type="project" value="TreeGrafter"/>
</dbReference>
<dbReference type="PROSITE" id="PS50151">
    <property type="entry name" value="UVR"/>
    <property type="match status" value="1"/>
</dbReference>
<dbReference type="InterPro" id="IPR050066">
    <property type="entry name" value="UvrABC_protein_C"/>
</dbReference>
<evidence type="ECO:0000256" key="1">
    <source>
        <dbReference type="ARBA" id="ARBA00023236"/>
    </source>
</evidence>
<evidence type="ECO:0000259" key="4">
    <source>
        <dbReference type="PROSITE" id="PS50165"/>
    </source>
</evidence>
<dbReference type="InterPro" id="IPR036876">
    <property type="entry name" value="UVR_dom_sf"/>
</dbReference>
<protein>
    <submittedName>
        <fullName evidence="5">UvrABC system protein C</fullName>
    </submittedName>
</protein>
<dbReference type="PANTHER" id="PTHR30562:SF1">
    <property type="entry name" value="UVRABC SYSTEM PROTEIN C"/>
    <property type="match status" value="1"/>
</dbReference>
<evidence type="ECO:0000313" key="5">
    <source>
        <dbReference type="EMBL" id="QDT11262.1"/>
    </source>
</evidence>
<dbReference type="Gene3D" id="3.40.1440.10">
    <property type="entry name" value="GIY-YIG endonuclease"/>
    <property type="match status" value="1"/>
</dbReference>
<keyword evidence="1" id="KW-0742">SOS response</keyword>
<proteinExistence type="predicted"/>
<dbReference type="InterPro" id="IPR047296">
    <property type="entry name" value="GIY-YIG_UvrC_Cho"/>
</dbReference>